<evidence type="ECO:0000313" key="2">
    <source>
        <dbReference type="Proteomes" id="UP000178622"/>
    </source>
</evidence>
<comment type="caution">
    <text evidence="1">The sequence shown here is derived from an EMBL/GenBank/DDBJ whole genome shotgun (WGS) entry which is preliminary data.</text>
</comment>
<evidence type="ECO:0000313" key="1">
    <source>
        <dbReference type="EMBL" id="OFI48620.1"/>
    </source>
</evidence>
<dbReference type="AlphaFoldDB" id="A0A1E8GK43"/>
<reference evidence="2" key="1">
    <citation type="submission" date="2016-09" db="EMBL/GenBank/DDBJ databases">
        <title>Draft genome sequence of a novel species of the family Streptococcaceae isolated from flowers.</title>
        <authorList>
            <person name="Chuah L.-O."/>
            <person name="Yap K.-P."/>
            <person name="Thong K.L."/>
            <person name="Liong M.T."/>
            <person name="Ahmad R."/>
            <person name="Rusul G."/>
        </authorList>
    </citation>
    <scope>NUCLEOTIDE SEQUENCE [LARGE SCALE GENOMIC DNA]</scope>
    <source>
        <strain evidence="2">DF1</strain>
    </source>
</reference>
<keyword evidence="2" id="KW-1185">Reference proteome</keyword>
<sequence>MKKWYWRIWVILLVVFLGSFFAFGRKAYLSDVSETSGYEKPFNKYLSNDEIPRSGKLNKETLIALCAQYDKISEEAAAAILFPKGLPSGNKEIYSLYRYESIENTTEQKNNKQDWGTIFFYVEEEEGSSRAIKDIKRVSYAHGSELFAGTLQYYLSSDGKVLHFTINGHVYKPSKYTLKAGNASKRDEAGTMVVEIQKTKDFLYPVFGHVKYTIN</sequence>
<name>A0A1E8GK43_9LACT</name>
<dbReference type="RefSeq" id="WP_070793013.1">
    <property type="nucleotide sequence ID" value="NZ_MKIR01000024.1"/>
</dbReference>
<dbReference type="STRING" id="1859473.BG261_06910"/>
<organism evidence="1 2">
    <name type="scientific">Floricoccus tropicus</name>
    <dbReference type="NCBI Taxonomy" id="1859473"/>
    <lineage>
        <taxon>Bacteria</taxon>
        <taxon>Bacillati</taxon>
        <taxon>Bacillota</taxon>
        <taxon>Bacilli</taxon>
        <taxon>Lactobacillales</taxon>
        <taxon>Streptococcaceae</taxon>
        <taxon>Floricoccus</taxon>
    </lineage>
</organism>
<dbReference type="EMBL" id="MKIR01000024">
    <property type="protein sequence ID" value="OFI48620.1"/>
    <property type="molecule type" value="Genomic_DNA"/>
</dbReference>
<proteinExistence type="predicted"/>
<dbReference type="OrthoDB" id="9820191at2"/>
<protein>
    <submittedName>
        <fullName evidence="1">Uncharacterized protein</fullName>
    </submittedName>
</protein>
<gene>
    <name evidence="1" type="ORF">BG261_06910</name>
</gene>
<dbReference type="Proteomes" id="UP000178622">
    <property type="component" value="Unassembled WGS sequence"/>
</dbReference>
<accession>A0A1E8GK43</accession>